<dbReference type="InterPro" id="IPR004467">
    <property type="entry name" value="Or_phspho_trans_dom"/>
</dbReference>
<name>A0A5K1I1V4_9GAMM</name>
<comment type="function">
    <text evidence="1 9">Catalyzes the transfer of a ribosyl phosphate group from 5-phosphoribose 1-diphosphate to orotate, leading to the formation of orotidine monophosphate (OMP).</text>
</comment>
<dbReference type="GO" id="GO:0046132">
    <property type="term" value="P:pyrimidine ribonucleoside biosynthetic process"/>
    <property type="evidence" value="ECO:0007669"/>
    <property type="project" value="TreeGrafter"/>
</dbReference>
<comment type="catalytic activity">
    <reaction evidence="9">
        <text>orotidine 5'-phosphate + diphosphate = orotate + 5-phospho-alpha-D-ribose 1-diphosphate</text>
        <dbReference type="Rhea" id="RHEA:10380"/>
        <dbReference type="ChEBI" id="CHEBI:30839"/>
        <dbReference type="ChEBI" id="CHEBI:33019"/>
        <dbReference type="ChEBI" id="CHEBI:57538"/>
        <dbReference type="ChEBI" id="CHEBI:58017"/>
        <dbReference type="EC" id="2.4.2.10"/>
    </reaction>
</comment>
<proteinExistence type="inferred from homology"/>
<dbReference type="Proteomes" id="UP000326725">
    <property type="component" value="Unassembled WGS sequence"/>
</dbReference>
<evidence type="ECO:0000259" key="10">
    <source>
        <dbReference type="Pfam" id="PF00156"/>
    </source>
</evidence>
<gene>
    <name evidence="9 11" type="primary">pyrE</name>
    <name evidence="11" type="ORF">HALO32_00158</name>
</gene>
<dbReference type="InterPro" id="IPR023031">
    <property type="entry name" value="OPRT"/>
</dbReference>
<dbReference type="EMBL" id="CABVOU010000014">
    <property type="protein sequence ID" value="VVZ94108.1"/>
    <property type="molecule type" value="Genomic_DNA"/>
</dbReference>
<dbReference type="AlphaFoldDB" id="A0A5K1I1V4"/>
<keyword evidence="8 9" id="KW-0665">Pyrimidine biosynthesis</keyword>
<feature type="binding site" evidence="9">
    <location>
        <begin position="43"/>
        <end position="44"/>
    </location>
    <ligand>
        <name>orotate</name>
        <dbReference type="ChEBI" id="CHEBI:30839"/>
    </ligand>
</feature>
<feature type="binding site" evidence="9">
    <location>
        <position position="137"/>
    </location>
    <ligand>
        <name>orotate</name>
        <dbReference type="ChEBI" id="CHEBI:30839"/>
    </ligand>
</feature>
<reference evidence="11 12" key="1">
    <citation type="submission" date="2019-09" db="EMBL/GenBank/DDBJ databases">
        <authorList>
            <person name="Criscuolo A."/>
        </authorList>
    </citation>
    <scope>NUCLEOTIDE SEQUENCE [LARGE SCALE GENOMIC DNA]</scope>
    <source>
        <strain evidence="12">3(2)</strain>
    </source>
</reference>
<evidence type="ECO:0000256" key="1">
    <source>
        <dbReference type="ARBA" id="ARBA00003769"/>
    </source>
</evidence>
<evidence type="ECO:0000256" key="3">
    <source>
        <dbReference type="ARBA" id="ARBA00006340"/>
    </source>
</evidence>
<evidence type="ECO:0000256" key="6">
    <source>
        <dbReference type="ARBA" id="ARBA00022676"/>
    </source>
</evidence>
<dbReference type="CDD" id="cd06223">
    <property type="entry name" value="PRTases_typeI"/>
    <property type="match status" value="1"/>
</dbReference>
<evidence type="ECO:0000256" key="4">
    <source>
        <dbReference type="ARBA" id="ARBA00011738"/>
    </source>
</evidence>
<keyword evidence="6 9" id="KW-0328">Glycosyltransferase</keyword>
<dbReference type="InterPro" id="IPR029057">
    <property type="entry name" value="PRTase-like"/>
</dbReference>
<dbReference type="NCBIfam" id="TIGR00336">
    <property type="entry name" value="pyrE"/>
    <property type="match status" value="1"/>
</dbReference>
<evidence type="ECO:0000313" key="12">
    <source>
        <dbReference type="Proteomes" id="UP000326725"/>
    </source>
</evidence>
<evidence type="ECO:0000256" key="5">
    <source>
        <dbReference type="ARBA" id="ARBA00011971"/>
    </source>
</evidence>
<keyword evidence="9" id="KW-0460">Magnesium</keyword>
<feature type="binding site" evidence="9">
    <location>
        <position position="114"/>
    </location>
    <ligand>
        <name>5-phospho-alpha-D-ribose 1-diphosphate</name>
        <dbReference type="ChEBI" id="CHEBI:58017"/>
        <note>ligand shared between dimeric partners</note>
    </ligand>
</feature>
<dbReference type="PANTHER" id="PTHR46683">
    <property type="entry name" value="OROTATE PHOSPHORIBOSYLTRANSFERASE 1-RELATED"/>
    <property type="match status" value="1"/>
</dbReference>
<evidence type="ECO:0000256" key="9">
    <source>
        <dbReference type="HAMAP-Rule" id="MF_01208"/>
    </source>
</evidence>
<feature type="domain" description="Phosphoribosyltransferase" evidence="10">
    <location>
        <begin position="56"/>
        <end position="169"/>
    </location>
</feature>
<dbReference type="UniPathway" id="UPA00070">
    <property type="reaction ID" value="UER00119"/>
</dbReference>
<comment type="pathway">
    <text evidence="2 9">Pyrimidine metabolism; UMP biosynthesis via de novo pathway; UMP from orotate: step 1/2.</text>
</comment>
<dbReference type="Pfam" id="PF00156">
    <property type="entry name" value="Pribosyltran"/>
    <property type="match status" value="1"/>
</dbReference>
<feature type="binding site" evidence="9">
    <location>
        <position position="112"/>
    </location>
    <ligand>
        <name>5-phospho-alpha-D-ribose 1-diphosphate</name>
        <dbReference type="ChEBI" id="CHEBI:58017"/>
        <note>ligand shared between dimeric partners</note>
    </ligand>
</feature>
<feature type="binding site" description="in other chain" evidence="9">
    <location>
        <position position="109"/>
    </location>
    <ligand>
        <name>5-phospho-alpha-D-ribose 1-diphosphate</name>
        <dbReference type="ChEBI" id="CHEBI:58017"/>
        <note>ligand shared between dimeric partners</note>
    </ligand>
</feature>
<feature type="binding site" evidence="9">
    <location>
        <position position="108"/>
    </location>
    <ligand>
        <name>5-phospho-alpha-D-ribose 1-diphosphate</name>
        <dbReference type="ChEBI" id="CHEBI:58017"/>
        <note>ligand shared between dimeric partners</note>
    </ligand>
</feature>
<feature type="binding site" description="in other chain" evidence="9">
    <location>
        <begin position="133"/>
        <end position="141"/>
    </location>
    <ligand>
        <name>5-phospho-alpha-D-ribose 1-diphosphate</name>
        <dbReference type="ChEBI" id="CHEBI:58017"/>
        <note>ligand shared between dimeric partners</note>
    </ligand>
</feature>
<dbReference type="EC" id="2.4.2.10" evidence="5 9"/>
<dbReference type="InterPro" id="IPR000836">
    <property type="entry name" value="PRTase_dom"/>
</dbReference>
<dbReference type="HAMAP" id="MF_01208">
    <property type="entry name" value="PyrE"/>
    <property type="match status" value="1"/>
</dbReference>
<feature type="binding site" evidence="9">
    <location>
        <position position="165"/>
    </location>
    <ligand>
        <name>orotate</name>
        <dbReference type="ChEBI" id="CHEBI:30839"/>
    </ligand>
</feature>
<feature type="binding site" description="in other chain" evidence="9">
    <location>
        <position position="35"/>
    </location>
    <ligand>
        <name>5-phospho-alpha-D-ribose 1-diphosphate</name>
        <dbReference type="ChEBI" id="CHEBI:58017"/>
        <note>ligand shared between dimeric partners</note>
    </ligand>
</feature>
<dbReference type="GO" id="GO:0006207">
    <property type="term" value="P:'de novo' pyrimidine nucleobase biosynthetic process"/>
    <property type="evidence" value="ECO:0007669"/>
    <property type="project" value="TreeGrafter"/>
</dbReference>
<dbReference type="GO" id="GO:0000287">
    <property type="term" value="F:magnesium ion binding"/>
    <property type="evidence" value="ECO:0007669"/>
    <property type="project" value="UniProtKB-UniRule"/>
</dbReference>
<evidence type="ECO:0000313" key="11">
    <source>
        <dbReference type="EMBL" id="VVZ94108.1"/>
    </source>
</evidence>
<keyword evidence="12" id="KW-1185">Reference proteome</keyword>
<feature type="binding site" description="in other chain" evidence="9">
    <location>
        <begin position="81"/>
        <end position="82"/>
    </location>
    <ligand>
        <name>5-phospho-alpha-D-ribose 1-diphosphate</name>
        <dbReference type="ChEBI" id="CHEBI:58017"/>
        <note>ligand shared between dimeric partners</note>
    </ligand>
</feature>
<accession>A0A5K1I1V4</accession>
<evidence type="ECO:0000256" key="2">
    <source>
        <dbReference type="ARBA" id="ARBA00004889"/>
    </source>
</evidence>
<dbReference type="FunFam" id="3.40.50.2020:FF:000008">
    <property type="entry name" value="Orotate phosphoribosyltransferase"/>
    <property type="match status" value="1"/>
</dbReference>
<comment type="cofactor">
    <cofactor evidence="9">
        <name>Mg(2+)</name>
        <dbReference type="ChEBI" id="CHEBI:18420"/>
    </cofactor>
</comment>
<keyword evidence="7 9" id="KW-0808">Transferase</keyword>
<dbReference type="Gene3D" id="3.40.50.2020">
    <property type="match status" value="1"/>
</dbReference>
<dbReference type="GO" id="GO:0044205">
    <property type="term" value="P:'de novo' UMP biosynthetic process"/>
    <property type="evidence" value="ECO:0007669"/>
    <property type="project" value="UniProtKB-UniRule"/>
</dbReference>
<sequence>MADQPGAQRMQDYQREFIEFAIEQGVLSFGEFTLKSGRVSPYFFNAGLFRSGGALARLGRFYARAIQASGLEIDVLFGPAYKGIPLAATTAVALADHHDRDLPYAFNRKEAKDHGEGGNIVGAALEGRVLIIDDVITAGTAIREVMGLIEGAGARAAGVLIALDRQECGQAEGRTKRQSAIQEVEAAYDMPVVSIVTLDLVLEYLEAHAGEAMQPHAEAIRTYRAHYGVAGD</sequence>
<dbReference type="GO" id="GO:0005737">
    <property type="term" value="C:cytoplasm"/>
    <property type="evidence" value="ECO:0007669"/>
    <property type="project" value="TreeGrafter"/>
</dbReference>
<dbReference type="PANTHER" id="PTHR46683:SF1">
    <property type="entry name" value="OROTATE PHOSPHORIBOSYLTRANSFERASE 1-RELATED"/>
    <property type="match status" value="1"/>
</dbReference>
<organism evidence="11 12">
    <name type="scientific">Halomonas lysinitropha</name>
    <dbReference type="NCBI Taxonomy" id="2607506"/>
    <lineage>
        <taxon>Bacteria</taxon>
        <taxon>Pseudomonadati</taxon>
        <taxon>Pseudomonadota</taxon>
        <taxon>Gammaproteobacteria</taxon>
        <taxon>Oceanospirillales</taxon>
        <taxon>Halomonadaceae</taxon>
        <taxon>Halomonas</taxon>
    </lineage>
</organism>
<evidence type="ECO:0000256" key="7">
    <source>
        <dbReference type="ARBA" id="ARBA00022679"/>
    </source>
</evidence>
<protein>
    <recommendedName>
        <fullName evidence="5 9">Orotate phosphoribosyltransferase</fullName>
        <shortName evidence="9">OPRT</shortName>
        <shortName evidence="9">OPRTase</shortName>
        <ecNumber evidence="5 9">2.4.2.10</ecNumber>
    </recommendedName>
</protein>
<evidence type="ECO:0000256" key="8">
    <source>
        <dbReference type="ARBA" id="ARBA00022975"/>
    </source>
</evidence>
<dbReference type="SUPFAM" id="SSF53271">
    <property type="entry name" value="PRTase-like"/>
    <property type="match status" value="1"/>
</dbReference>
<dbReference type="GO" id="GO:0004588">
    <property type="term" value="F:orotate phosphoribosyltransferase activity"/>
    <property type="evidence" value="ECO:0007669"/>
    <property type="project" value="UniProtKB-UniRule"/>
</dbReference>
<comment type="subunit">
    <text evidence="4 9">Homodimer.</text>
</comment>
<comment type="similarity">
    <text evidence="3 9">Belongs to the purine/pyrimidine phosphoribosyltransferase family. PyrE subfamily.</text>
</comment>